<evidence type="ECO:0000313" key="3">
    <source>
        <dbReference type="EMBL" id="SBR01121.1"/>
    </source>
</evidence>
<reference evidence="3" key="1">
    <citation type="submission" date="2016-05" db="EMBL/GenBank/DDBJ databases">
        <authorList>
            <person name="Lavstsen T."/>
            <person name="Jespersen J.S."/>
        </authorList>
    </citation>
    <scope>NUCLEOTIDE SEQUENCE</scope>
    <source>
        <tissue evidence="3">Brain</tissue>
    </source>
</reference>
<sequence>MKRFGLLMCLLVPALAAPVPDSESGEQVAAHANEALRLMELYRLFQQQGVGGNPFLPAPADAPADPAAAAVVNLQAAPVRAEDTSDEEAEDGNVSPKAAAPAAPTAPLNSDEAEEAEEEETAEAEPAVVEAAPAEPTADPAAEPGASLEPAVVDIPVEVAPADGAAVDVPPVDIVPVDTPAPGVAVAADAGADPLAADTGLTAVADATVL</sequence>
<feature type="compositionally biased region" description="Acidic residues" evidence="1">
    <location>
        <begin position="111"/>
        <end position="123"/>
    </location>
</feature>
<evidence type="ECO:0000256" key="1">
    <source>
        <dbReference type="SAM" id="MobiDB-lite"/>
    </source>
</evidence>
<feature type="compositionally biased region" description="Low complexity" evidence="1">
    <location>
        <begin position="124"/>
        <end position="144"/>
    </location>
</feature>
<feature type="chain" id="PRO_5008372356" description="Enamelin" evidence="2">
    <location>
        <begin position="17"/>
        <end position="210"/>
    </location>
</feature>
<reference evidence="3" key="2">
    <citation type="submission" date="2016-06" db="EMBL/GenBank/DDBJ databases">
        <title>The genome of a short-lived fish provides insights into sex chromosome evolution and the genetic control of aging.</title>
        <authorList>
            <person name="Reichwald K."/>
            <person name="Felder M."/>
            <person name="Petzold A."/>
            <person name="Koch P."/>
            <person name="Groth M."/>
            <person name="Platzer M."/>
        </authorList>
    </citation>
    <scope>NUCLEOTIDE SEQUENCE</scope>
    <source>
        <tissue evidence="3">Brain</tissue>
    </source>
</reference>
<proteinExistence type="predicted"/>
<feature type="compositionally biased region" description="Low complexity" evidence="1">
    <location>
        <begin position="96"/>
        <end position="107"/>
    </location>
</feature>
<evidence type="ECO:0000256" key="2">
    <source>
        <dbReference type="SAM" id="SignalP"/>
    </source>
</evidence>
<feature type="region of interest" description="Disordered" evidence="1">
    <location>
        <begin position="78"/>
        <end position="145"/>
    </location>
</feature>
<dbReference type="EMBL" id="HAED01014676">
    <property type="protein sequence ID" value="SBR01121.1"/>
    <property type="molecule type" value="Transcribed_RNA"/>
</dbReference>
<evidence type="ECO:0008006" key="4">
    <source>
        <dbReference type="Google" id="ProtNLM"/>
    </source>
</evidence>
<accession>A0A1A8IUW0</accession>
<protein>
    <recommendedName>
        <fullName evidence="4">Enamelin</fullName>
    </recommendedName>
</protein>
<name>A0A1A8IUW0_NOTKU</name>
<gene>
    <name evidence="3" type="primary">OLA.4084</name>
</gene>
<feature type="signal peptide" evidence="2">
    <location>
        <begin position="1"/>
        <end position="16"/>
    </location>
</feature>
<keyword evidence="2" id="KW-0732">Signal</keyword>
<dbReference type="AlphaFoldDB" id="A0A1A8IUW0"/>
<organism evidence="3">
    <name type="scientific">Nothobranchius kuhntae</name>
    <name type="common">Beira killifish</name>
    <dbReference type="NCBI Taxonomy" id="321403"/>
    <lineage>
        <taxon>Eukaryota</taxon>
        <taxon>Metazoa</taxon>
        <taxon>Chordata</taxon>
        <taxon>Craniata</taxon>
        <taxon>Vertebrata</taxon>
        <taxon>Euteleostomi</taxon>
        <taxon>Actinopterygii</taxon>
        <taxon>Neopterygii</taxon>
        <taxon>Teleostei</taxon>
        <taxon>Neoteleostei</taxon>
        <taxon>Acanthomorphata</taxon>
        <taxon>Ovalentaria</taxon>
        <taxon>Atherinomorphae</taxon>
        <taxon>Cyprinodontiformes</taxon>
        <taxon>Nothobranchiidae</taxon>
        <taxon>Nothobranchius</taxon>
    </lineage>
</organism>